<dbReference type="EMBL" id="MU006776">
    <property type="protein sequence ID" value="KAF2646276.1"/>
    <property type="molecule type" value="Genomic_DNA"/>
</dbReference>
<dbReference type="GO" id="GO:0050660">
    <property type="term" value="F:flavin adenine dinucleotide binding"/>
    <property type="evidence" value="ECO:0007669"/>
    <property type="project" value="InterPro"/>
</dbReference>
<evidence type="ECO:0000256" key="2">
    <source>
        <dbReference type="ARBA" id="ARBA00022630"/>
    </source>
</evidence>
<dbReference type="Pfam" id="PF00743">
    <property type="entry name" value="FMO-like"/>
    <property type="match status" value="1"/>
</dbReference>
<evidence type="ECO:0000313" key="6">
    <source>
        <dbReference type="Proteomes" id="UP000799753"/>
    </source>
</evidence>
<proteinExistence type="inferred from homology"/>
<dbReference type="AlphaFoldDB" id="A0A6A6SEL8"/>
<dbReference type="OrthoDB" id="74360at2759"/>
<dbReference type="InterPro" id="IPR051209">
    <property type="entry name" value="FAD-bind_Monooxygenase_sf"/>
</dbReference>
<dbReference type="InterPro" id="IPR036188">
    <property type="entry name" value="FAD/NAD-bd_sf"/>
</dbReference>
<dbReference type="SUPFAM" id="SSF51905">
    <property type="entry name" value="FAD/NAD(P)-binding domain"/>
    <property type="match status" value="1"/>
</dbReference>
<keyword evidence="2" id="KW-0285">Flavoprotein</keyword>
<dbReference type="PANTHER" id="PTHR42877:SF7">
    <property type="entry name" value="FLAVIN-BINDING MONOOXYGENASE-RELATED"/>
    <property type="match status" value="1"/>
</dbReference>
<sequence length="182" mass="20068">MNRLELFDLCFSYHYLTRSLVTLRACLLGLRACLLCPVVTSYYFYPPAVSFHLENMGVQSDPTSLYAAPGNAADENISIRDQPAPETDQRGYRILEQPMGTRRKVKAILMGAGASSLNFFKRTATPAIWGYLKDLEDFKGKLMHSAHYEEGYELSGKRVAVIGAGSSGVQIVAAIQAHSQGE</sequence>
<name>A0A6A6SEL8_9PLEO</name>
<keyword evidence="3" id="KW-0274">FAD</keyword>
<dbReference type="PANTHER" id="PTHR42877">
    <property type="entry name" value="L-ORNITHINE N(5)-MONOOXYGENASE-RELATED"/>
    <property type="match status" value="1"/>
</dbReference>
<evidence type="ECO:0008006" key="7">
    <source>
        <dbReference type="Google" id="ProtNLM"/>
    </source>
</evidence>
<accession>A0A6A6SEL8</accession>
<protein>
    <recommendedName>
        <fullName evidence="7">FAD/NAD(P)-binding domain-containing protein</fullName>
    </recommendedName>
</protein>
<evidence type="ECO:0000313" key="5">
    <source>
        <dbReference type="EMBL" id="KAF2646276.1"/>
    </source>
</evidence>
<organism evidence="5 6">
    <name type="scientific">Massarina eburnea CBS 473.64</name>
    <dbReference type="NCBI Taxonomy" id="1395130"/>
    <lineage>
        <taxon>Eukaryota</taxon>
        <taxon>Fungi</taxon>
        <taxon>Dikarya</taxon>
        <taxon>Ascomycota</taxon>
        <taxon>Pezizomycotina</taxon>
        <taxon>Dothideomycetes</taxon>
        <taxon>Pleosporomycetidae</taxon>
        <taxon>Pleosporales</taxon>
        <taxon>Massarineae</taxon>
        <taxon>Massarinaceae</taxon>
        <taxon>Massarina</taxon>
    </lineage>
</organism>
<reference evidence="5" key="1">
    <citation type="journal article" date="2020" name="Stud. Mycol.">
        <title>101 Dothideomycetes genomes: a test case for predicting lifestyles and emergence of pathogens.</title>
        <authorList>
            <person name="Haridas S."/>
            <person name="Albert R."/>
            <person name="Binder M."/>
            <person name="Bloem J."/>
            <person name="Labutti K."/>
            <person name="Salamov A."/>
            <person name="Andreopoulos B."/>
            <person name="Baker S."/>
            <person name="Barry K."/>
            <person name="Bills G."/>
            <person name="Bluhm B."/>
            <person name="Cannon C."/>
            <person name="Castanera R."/>
            <person name="Culley D."/>
            <person name="Daum C."/>
            <person name="Ezra D."/>
            <person name="Gonzalez J."/>
            <person name="Henrissat B."/>
            <person name="Kuo A."/>
            <person name="Liang C."/>
            <person name="Lipzen A."/>
            <person name="Lutzoni F."/>
            <person name="Magnuson J."/>
            <person name="Mondo S."/>
            <person name="Nolan M."/>
            <person name="Ohm R."/>
            <person name="Pangilinan J."/>
            <person name="Park H.-J."/>
            <person name="Ramirez L."/>
            <person name="Alfaro M."/>
            <person name="Sun H."/>
            <person name="Tritt A."/>
            <person name="Yoshinaga Y."/>
            <person name="Zwiers L.-H."/>
            <person name="Turgeon B."/>
            <person name="Goodwin S."/>
            <person name="Spatafora J."/>
            <person name="Crous P."/>
            <person name="Grigoriev I."/>
        </authorList>
    </citation>
    <scope>NUCLEOTIDE SEQUENCE</scope>
    <source>
        <strain evidence="5">CBS 473.64</strain>
    </source>
</reference>
<gene>
    <name evidence="5" type="ORF">P280DRAFT_512461</name>
</gene>
<comment type="similarity">
    <text evidence="1">Belongs to the FAD-binding monooxygenase family.</text>
</comment>
<evidence type="ECO:0000256" key="3">
    <source>
        <dbReference type="ARBA" id="ARBA00022827"/>
    </source>
</evidence>
<keyword evidence="4" id="KW-0560">Oxidoreductase</keyword>
<dbReference type="GO" id="GO:0004499">
    <property type="term" value="F:N,N-dimethylaniline monooxygenase activity"/>
    <property type="evidence" value="ECO:0007669"/>
    <property type="project" value="InterPro"/>
</dbReference>
<evidence type="ECO:0000256" key="4">
    <source>
        <dbReference type="ARBA" id="ARBA00023002"/>
    </source>
</evidence>
<dbReference type="InterPro" id="IPR020946">
    <property type="entry name" value="Flavin_mOase-like"/>
</dbReference>
<keyword evidence="6" id="KW-1185">Reference proteome</keyword>
<dbReference type="Proteomes" id="UP000799753">
    <property type="component" value="Unassembled WGS sequence"/>
</dbReference>
<evidence type="ECO:0000256" key="1">
    <source>
        <dbReference type="ARBA" id="ARBA00010139"/>
    </source>
</evidence>
<dbReference type="GO" id="GO:0050661">
    <property type="term" value="F:NADP binding"/>
    <property type="evidence" value="ECO:0007669"/>
    <property type="project" value="InterPro"/>
</dbReference>
<dbReference type="Gene3D" id="3.50.50.60">
    <property type="entry name" value="FAD/NAD(P)-binding domain"/>
    <property type="match status" value="1"/>
</dbReference>